<accession>A0ABS2ZGG2</accession>
<dbReference type="PANTHER" id="PTHR40078">
    <property type="entry name" value="INTEGRAL MEMBRANE PROTEIN-RELATED"/>
    <property type="match status" value="1"/>
</dbReference>
<dbReference type="InterPro" id="IPR038750">
    <property type="entry name" value="YczE/YyaS-like"/>
</dbReference>
<sequence length="215" mass="23721">MKKLSKQQFIFYGLGILILTLGISFTIQSDLGTSPFDALLVGLSRTVGLTVGSWEILLALVLIFCNSLLKRKRPEFLGLLTAFFTGLGIDLWLLLLGTLITPEIWFSKLVCFSMGLILIGLGTAIYLQTNFAPIPIDQSMLIIRDLTKMNILFSRTLLYLLFLIVAIILNGPIGIGTVFTVCLGGPILNYFMPITERRFNNINISKSIATIAKNG</sequence>
<feature type="transmembrane region" description="Helical" evidence="1">
    <location>
        <begin position="149"/>
        <end position="169"/>
    </location>
</feature>
<gene>
    <name evidence="2" type="ORF">JYA64_16230</name>
</gene>
<protein>
    <submittedName>
        <fullName evidence="2">YitT family protein</fullName>
    </submittedName>
</protein>
<dbReference type="PANTHER" id="PTHR40078:SF1">
    <property type="entry name" value="INTEGRAL MEMBRANE PROTEIN"/>
    <property type="match status" value="1"/>
</dbReference>
<dbReference type="RefSeq" id="WP_188401148.1">
    <property type="nucleotide sequence ID" value="NZ_BMCE01000001.1"/>
</dbReference>
<keyword evidence="1" id="KW-0812">Transmembrane</keyword>
<organism evidence="2 3">
    <name type="scientific">Fictibacillus barbaricus</name>
    <dbReference type="NCBI Taxonomy" id="182136"/>
    <lineage>
        <taxon>Bacteria</taxon>
        <taxon>Bacillati</taxon>
        <taxon>Bacillota</taxon>
        <taxon>Bacilli</taxon>
        <taxon>Bacillales</taxon>
        <taxon>Fictibacillaceae</taxon>
        <taxon>Fictibacillus</taxon>
    </lineage>
</organism>
<evidence type="ECO:0000313" key="3">
    <source>
        <dbReference type="Proteomes" id="UP001319060"/>
    </source>
</evidence>
<feature type="transmembrane region" description="Helical" evidence="1">
    <location>
        <begin position="47"/>
        <end position="69"/>
    </location>
</feature>
<keyword evidence="1" id="KW-0472">Membrane</keyword>
<proteinExistence type="predicted"/>
<keyword evidence="3" id="KW-1185">Reference proteome</keyword>
<comment type="caution">
    <text evidence="2">The sequence shown here is derived from an EMBL/GenBank/DDBJ whole genome shotgun (WGS) entry which is preliminary data.</text>
</comment>
<dbReference type="EMBL" id="JAFHKS010000044">
    <property type="protein sequence ID" value="MBN3546856.1"/>
    <property type="molecule type" value="Genomic_DNA"/>
</dbReference>
<evidence type="ECO:0000313" key="2">
    <source>
        <dbReference type="EMBL" id="MBN3546856.1"/>
    </source>
</evidence>
<dbReference type="Pfam" id="PF19700">
    <property type="entry name" value="DUF6198"/>
    <property type="match status" value="1"/>
</dbReference>
<feature type="transmembrane region" description="Helical" evidence="1">
    <location>
        <begin position="76"/>
        <end position="100"/>
    </location>
</feature>
<dbReference type="Proteomes" id="UP001319060">
    <property type="component" value="Unassembled WGS sequence"/>
</dbReference>
<evidence type="ECO:0000256" key="1">
    <source>
        <dbReference type="SAM" id="Phobius"/>
    </source>
</evidence>
<name>A0ABS2ZGG2_9BACL</name>
<feature type="transmembrane region" description="Helical" evidence="1">
    <location>
        <begin position="9"/>
        <end position="27"/>
    </location>
</feature>
<feature type="transmembrane region" description="Helical" evidence="1">
    <location>
        <begin position="175"/>
        <end position="192"/>
    </location>
</feature>
<reference evidence="2 3" key="1">
    <citation type="submission" date="2021-01" db="EMBL/GenBank/DDBJ databases">
        <title>Genome Sequencing of Type Strains.</title>
        <authorList>
            <person name="Lemaire J.F."/>
            <person name="Inderbitzin P."/>
            <person name="Collins S.B."/>
            <person name="Wespe N."/>
            <person name="Knight-Connoni V."/>
        </authorList>
    </citation>
    <scope>NUCLEOTIDE SEQUENCE [LARGE SCALE GENOMIC DNA]</scope>
    <source>
        <strain evidence="2 3">DSM 14730</strain>
    </source>
</reference>
<keyword evidence="1" id="KW-1133">Transmembrane helix</keyword>
<feature type="transmembrane region" description="Helical" evidence="1">
    <location>
        <begin position="106"/>
        <end position="128"/>
    </location>
</feature>